<evidence type="ECO:0000256" key="1">
    <source>
        <dbReference type="ARBA" id="ARBA00009437"/>
    </source>
</evidence>
<dbReference type="PANTHER" id="PTHR30118">
    <property type="entry name" value="HTH-TYPE TRANSCRIPTIONAL REGULATOR LEUO-RELATED"/>
    <property type="match status" value="1"/>
</dbReference>
<accession>Q46YJ7</accession>
<name>Q46YJ7_CUPPJ</name>
<dbReference type="SUPFAM" id="SSF46785">
    <property type="entry name" value="Winged helix' DNA-binding domain"/>
    <property type="match status" value="1"/>
</dbReference>
<evidence type="ECO:0000256" key="3">
    <source>
        <dbReference type="ARBA" id="ARBA00023125"/>
    </source>
</evidence>
<dbReference type="eggNOG" id="COG0583">
    <property type="taxonomic scope" value="Bacteria"/>
</dbReference>
<dbReference type="Gene3D" id="3.40.190.10">
    <property type="entry name" value="Periplasmic binding protein-like II"/>
    <property type="match status" value="2"/>
</dbReference>
<dbReference type="InterPro" id="IPR000847">
    <property type="entry name" value="LysR_HTH_N"/>
</dbReference>
<dbReference type="InterPro" id="IPR050389">
    <property type="entry name" value="LysR-type_TF"/>
</dbReference>
<dbReference type="Gene3D" id="1.10.10.10">
    <property type="entry name" value="Winged helix-like DNA-binding domain superfamily/Winged helix DNA-binding domain"/>
    <property type="match status" value="1"/>
</dbReference>
<dbReference type="InterPro" id="IPR036390">
    <property type="entry name" value="WH_DNA-bd_sf"/>
</dbReference>
<organism evidence="6">
    <name type="scientific">Cupriavidus pinatubonensis (strain JMP 134 / LMG 1197)</name>
    <name type="common">Cupriavidus necator (strain JMP 134)</name>
    <dbReference type="NCBI Taxonomy" id="264198"/>
    <lineage>
        <taxon>Bacteria</taxon>
        <taxon>Pseudomonadati</taxon>
        <taxon>Pseudomonadota</taxon>
        <taxon>Betaproteobacteria</taxon>
        <taxon>Burkholderiales</taxon>
        <taxon>Burkholderiaceae</taxon>
        <taxon>Cupriavidus</taxon>
    </lineage>
</organism>
<proteinExistence type="inferred from homology"/>
<dbReference type="PROSITE" id="PS50931">
    <property type="entry name" value="HTH_LYSR"/>
    <property type="match status" value="1"/>
</dbReference>
<dbReference type="CDD" id="cd08463">
    <property type="entry name" value="PBP2_DntR_like_4"/>
    <property type="match status" value="1"/>
</dbReference>
<evidence type="ECO:0000256" key="4">
    <source>
        <dbReference type="ARBA" id="ARBA00023163"/>
    </source>
</evidence>
<evidence type="ECO:0000256" key="2">
    <source>
        <dbReference type="ARBA" id="ARBA00023015"/>
    </source>
</evidence>
<dbReference type="GO" id="GO:0003677">
    <property type="term" value="F:DNA binding"/>
    <property type="evidence" value="ECO:0007669"/>
    <property type="project" value="UniProtKB-KW"/>
</dbReference>
<dbReference type="Pfam" id="PF03466">
    <property type="entry name" value="LysR_substrate"/>
    <property type="match status" value="1"/>
</dbReference>
<reference evidence="6" key="1">
    <citation type="submission" date="2005-08" db="EMBL/GenBank/DDBJ databases">
        <title>Complete sequence of Chromosome1 of Ralstonia eutropha JMP134.</title>
        <authorList>
            <person name="Copeland A."/>
            <person name="Lucas S."/>
            <person name="Lapidus A."/>
            <person name="Barry K."/>
            <person name="Detter J.C."/>
            <person name="Glavina T."/>
            <person name="Hammon N."/>
            <person name="Israni S."/>
            <person name="Pitluck S."/>
            <person name="Goltsman E."/>
            <person name="Martinez M."/>
            <person name="Schmutz J."/>
            <person name="Larimer F."/>
            <person name="Land M."/>
            <person name="Lykidis A."/>
            <person name="Richardson P."/>
        </authorList>
    </citation>
    <scope>NUCLEOTIDE SEQUENCE</scope>
    <source>
        <strain evidence="6">JMP134</strain>
    </source>
</reference>
<dbReference type="KEGG" id="reu:Reut_A2424"/>
<keyword evidence="2" id="KW-0805">Transcription regulation</keyword>
<evidence type="ECO:0000259" key="5">
    <source>
        <dbReference type="PROSITE" id="PS50931"/>
    </source>
</evidence>
<dbReference type="InterPro" id="IPR005119">
    <property type="entry name" value="LysR_subst-bd"/>
</dbReference>
<dbReference type="EMBL" id="CP000090">
    <property type="protein sequence ID" value="AAZ61786.1"/>
    <property type="molecule type" value="Genomic_DNA"/>
</dbReference>
<protein>
    <submittedName>
        <fullName evidence="6">Transcriptional regulator, LysR family</fullName>
    </submittedName>
</protein>
<dbReference type="InterPro" id="IPR036388">
    <property type="entry name" value="WH-like_DNA-bd_sf"/>
</dbReference>
<dbReference type="STRING" id="264198.Reut_A2424"/>
<feature type="domain" description="HTH lysR-type" evidence="5">
    <location>
        <begin position="86"/>
        <end position="143"/>
    </location>
</feature>
<gene>
    <name evidence="6" type="ordered locus">Reut_A2424</name>
</gene>
<dbReference type="HOGENOM" id="CLU_039613_39_0_4"/>
<keyword evidence="4" id="KW-0804">Transcription</keyword>
<evidence type="ECO:0000313" key="6">
    <source>
        <dbReference type="EMBL" id="AAZ61786.1"/>
    </source>
</evidence>
<dbReference type="GO" id="GO:0003700">
    <property type="term" value="F:DNA-binding transcription factor activity"/>
    <property type="evidence" value="ECO:0007669"/>
    <property type="project" value="InterPro"/>
</dbReference>
<dbReference type="PANTHER" id="PTHR30118:SF15">
    <property type="entry name" value="TRANSCRIPTIONAL REGULATORY PROTEIN"/>
    <property type="match status" value="1"/>
</dbReference>
<comment type="similarity">
    <text evidence="1">Belongs to the LysR transcriptional regulatory family.</text>
</comment>
<sequence>MVCVSMVFISFCDGGNIAPARFMQYSAQVICPIRMPVHGVPLSPYHGGLTNGGLRDIHYAPFPSPTPASRPHAGRAPIAMHGRDHLDTYLLRVLHTLLTEQSVTRTAVRLGQSQPAISNTLKRLREITGDAILVRGKSGMVPTERGRELLELAEQSLAAMDRIARPPQQFDPATTTRTFHLGAPDYLDAFFLPNIVERVRRLAPGAKLFVHPMTSSSDFLEDLEQGQLDIVIGNWLSPPEHLHISPLFDDEVVCMLGAQHPLARKGLTLKHYLEMPHLAPAPYASMQRSMIDQALAEQGYKRNIQVTLPYFGLVPYVLMKTDMVFTTGRQFAAHYAQYLPIRMVPSPVTFPRMRFYQLWHERCHAAPDVMWMRRMIAEVATDLPQLPRLEAEAG</sequence>
<dbReference type="AlphaFoldDB" id="Q46YJ7"/>
<keyword evidence="3" id="KW-0238">DNA-binding</keyword>
<dbReference type="Pfam" id="PF00126">
    <property type="entry name" value="HTH_1"/>
    <property type="match status" value="1"/>
</dbReference>
<dbReference type="SUPFAM" id="SSF53850">
    <property type="entry name" value="Periplasmic binding protein-like II"/>
    <property type="match status" value="1"/>
</dbReference>